<reference evidence="1 2" key="1">
    <citation type="submission" date="2018-04" db="EMBL/GenBank/DDBJ databases">
        <title>The genome of golden apple snail Pomacea canaliculata provides insight into stress tolerance and invasive adaptation.</title>
        <authorList>
            <person name="Liu C."/>
            <person name="Liu B."/>
            <person name="Ren Y."/>
            <person name="Zhang Y."/>
            <person name="Wang H."/>
            <person name="Li S."/>
            <person name="Jiang F."/>
            <person name="Yin L."/>
            <person name="Zhang G."/>
            <person name="Qian W."/>
            <person name="Fan W."/>
        </authorList>
    </citation>
    <scope>NUCLEOTIDE SEQUENCE [LARGE SCALE GENOMIC DNA]</scope>
    <source>
        <strain evidence="1">SZHN2017</strain>
        <tissue evidence="1">Muscle</tissue>
    </source>
</reference>
<gene>
    <name evidence="1" type="ORF">C0Q70_11119</name>
</gene>
<protein>
    <submittedName>
        <fullName evidence="1">Uncharacterized protein</fullName>
    </submittedName>
</protein>
<accession>A0A2T7P542</accession>
<name>A0A2T7P542_POMCA</name>
<sequence>MASFEHVHRSARHSQCLSRHLSVQTSSQTSVVNDDVEVIHGTGLARRMTNFELAKKADLLLDLFELPFPPIFLLR</sequence>
<comment type="caution">
    <text evidence="1">The sequence shown here is derived from an EMBL/GenBank/DDBJ whole genome shotgun (WGS) entry which is preliminary data.</text>
</comment>
<proteinExistence type="predicted"/>
<dbReference type="EMBL" id="PZQS01000006">
    <property type="protein sequence ID" value="PVD28531.1"/>
    <property type="molecule type" value="Genomic_DNA"/>
</dbReference>
<organism evidence="1 2">
    <name type="scientific">Pomacea canaliculata</name>
    <name type="common">Golden apple snail</name>
    <dbReference type="NCBI Taxonomy" id="400727"/>
    <lineage>
        <taxon>Eukaryota</taxon>
        <taxon>Metazoa</taxon>
        <taxon>Spiralia</taxon>
        <taxon>Lophotrochozoa</taxon>
        <taxon>Mollusca</taxon>
        <taxon>Gastropoda</taxon>
        <taxon>Caenogastropoda</taxon>
        <taxon>Architaenioglossa</taxon>
        <taxon>Ampullarioidea</taxon>
        <taxon>Ampullariidae</taxon>
        <taxon>Pomacea</taxon>
    </lineage>
</organism>
<dbReference type="Proteomes" id="UP000245119">
    <property type="component" value="Linkage Group LG6"/>
</dbReference>
<evidence type="ECO:0000313" key="2">
    <source>
        <dbReference type="Proteomes" id="UP000245119"/>
    </source>
</evidence>
<keyword evidence="2" id="KW-1185">Reference proteome</keyword>
<dbReference type="AlphaFoldDB" id="A0A2T7P542"/>
<evidence type="ECO:0000313" key="1">
    <source>
        <dbReference type="EMBL" id="PVD28531.1"/>
    </source>
</evidence>